<feature type="region of interest" description="Disordered" evidence="1">
    <location>
        <begin position="183"/>
        <end position="223"/>
    </location>
</feature>
<protein>
    <submittedName>
        <fullName evidence="2">Uncharacterized protein</fullName>
    </submittedName>
</protein>
<dbReference type="AlphaFoldDB" id="A0A1Y1YH72"/>
<sequence>MSDFDPLANETITHTFVLRQPLGEKRKFPIDIYAHEALLVRTASGKYRIYERWADRWESTNVPSPVSGENIQASTTLLGKKIESYEVKERVFAKQIHGQKVKKAVTIGDLNNFSKRFNEGYHFASNNCQDYQEQVRSELLDLPVRRSLRTAATKNFVKWTVSLETRGYVSARSSEGAQAASGYIHGTSRSDSSHGIGIGSTTLPSTFSSGQGTSMYSEAPTTSPGNQALGVDDIIDGSLPQLFAETPIFNLDNYSTASSSFAKAQAQCGEKAEAEARKRAEQFQTHAPGLLGAAENVAQCFRHGSYFAGLWNTGALAWSCSVLYATGGVVSITVEAPPGLDDAPRIRLAVAGLLVLGDASMLNCWAASRQPYEMRFQAWF</sequence>
<evidence type="ECO:0000313" key="3">
    <source>
        <dbReference type="Proteomes" id="UP000193144"/>
    </source>
</evidence>
<feature type="compositionally biased region" description="Polar residues" evidence="1">
    <location>
        <begin position="199"/>
        <end position="223"/>
    </location>
</feature>
<keyword evidence="3" id="KW-1185">Reference proteome</keyword>
<comment type="caution">
    <text evidence="2">The sequence shown here is derived from an EMBL/GenBank/DDBJ whole genome shotgun (WGS) entry which is preliminary data.</text>
</comment>
<gene>
    <name evidence="2" type="ORF">BCR34DRAFT_669065</name>
</gene>
<evidence type="ECO:0000313" key="2">
    <source>
        <dbReference type="EMBL" id="ORX97066.1"/>
    </source>
</evidence>
<name>A0A1Y1YH72_9PLEO</name>
<accession>A0A1Y1YH72</accession>
<organism evidence="2 3">
    <name type="scientific">Clohesyomyces aquaticus</name>
    <dbReference type="NCBI Taxonomy" id="1231657"/>
    <lineage>
        <taxon>Eukaryota</taxon>
        <taxon>Fungi</taxon>
        <taxon>Dikarya</taxon>
        <taxon>Ascomycota</taxon>
        <taxon>Pezizomycotina</taxon>
        <taxon>Dothideomycetes</taxon>
        <taxon>Pleosporomycetidae</taxon>
        <taxon>Pleosporales</taxon>
        <taxon>Lindgomycetaceae</taxon>
        <taxon>Clohesyomyces</taxon>
    </lineage>
</organism>
<evidence type="ECO:0000256" key="1">
    <source>
        <dbReference type="SAM" id="MobiDB-lite"/>
    </source>
</evidence>
<reference evidence="2 3" key="1">
    <citation type="submission" date="2016-07" db="EMBL/GenBank/DDBJ databases">
        <title>Pervasive Adenine N6-methylation of Active Genes in Fungi.</title>
        <authorList>
            <consortium name="DOE Joint Genome Institute"/>
            <person name="Mondo S.J."/>
            <person name="Dannebaum R.O."/>
            <person name="Kuo R.C."/>
            <person name="Labutti K."/>
            <person name="Haridas S."/>
            <person name="Kuo A."/>
            <person name="Salamov A."/>
            <person name="Ahrendt S.R."/>
            <person name="Lipzen A."/>
            <person name="Sullivan W."/>
            <person name="Andreopoulos W.B."/>
            <person name="Clum A."/>
            <person name="Lindquist E."/>
            <person name="Daum C."/>
            <person name="Ramamoorthy G.K."/>
            <person name="Gryganskyi A."/>
            <person name="Culley D."/>
            <person name="Magnuson J.K."/>
            <person name="James T.Y."/>
            <person name="O'Malley M.A."/>
            <person name="Stajich J.E."/>
            <person name="Spatafora J.W."/>
            <person name="Visel A."/>
            <person name="Grigoriev I.V."/>
        </authorList>
    </citation>
    <scope>NUCLEOTIDE SEQUENCE [LARGE SCALE GENOMIC DNA]</scope>
    <source>
        <strain evidence="2 3">CBS 115471</strain>
    </source>
</reference>
<proteinExistence type="predicted"/>
<dbReference type="Proteomes" id="UP000193144">
    <property type="component" value="Unassembled WGS sequence"/>
</dbReference>
<dbReference type="OrthoDB" id="10426726at2759"/>
<dbReference type="EMBL" id="MCFA01000242">
    <property type="protein sequence ID" value="ORX97066.1"/>
    <property type="molecule type" value="Genomic_DNA"/>
</dbReference>